<evidence type="ECO:0000256" key="2">
    <source>
        <dbReference type="ARBA" id="ARBA00022842"/>
    </source>
</evidence>
<name>A0A432GTC5_9DELT</name>
<reference evidence="3 4" key="1">
    <citation type="submission" date="2018-06" db="EMBL/GenBank/DDBJ databases">
        <title>Combined omics and stable isotope probing to characterize newly discovered Mariana Back-Arc vent microbial communities.</title>
        <authorList>
            <person name="Trembath-Reichert E."/>
            <person name="Huber J.A."/>
        </authorList>
    </citation>
    <scope>NUCLEOTIDE SEQUENCE [LARGE SCALE GENOMIC DNA]</scope>
    <source>
        <strain evidence="3">MAG 58</strain>
    </source>
</reference>
<sequence length="376" mass="42614">MAGRTESLQNITMSGGGAYSLATKGAEDVINAATQIVLEALDSINISENQDLFTFSDMGTADGGTSLKMVGNLINAIQKNNPGISFNIVYADQPKNDFNGLVQTVLGLGHFPSYLESTENVFPLFSANSFYKQILPNNTLDFGFSATAMHWLSGKPCNLSNHVHMVGADGEEYLRFSEHGKKDWETILLHRAHELKQGGQLVLLNFCRDENGKYLGNTTGVNMFTNFADIWQDFLDQGRIRPEEYRNMTLPQYYNTVEEFSAPLKNSESSVYLAGLRLKNIETRITPCPFAEAFKDHQDAQRFAEEYIPTIRSWNESIFFGALDIQRPLKERKKIIHDYYQTYQKQVQESPELHRMDYVHAFIVIEKSRTKISTEI</sequence>
<dbReference type="InterPro" id="IPR029063">
    <property type="entry name" value="SAM-dependent_MTases_sf"/>
</dbReference>
<dbReference type="SUPFAM" id="SSF53335">
    <property type="entry name" value="S-adenosyl-L-methionine-dependent methyltransferases"/>
    <property type="match status" value="1"/>
</dbReference>
<dbReference type="Pfam" id="PF03492">
    <property type="entry name" value="Methyltransf_7"/>
    <property type="match status" value="1"/>
</dbReference>
<proteinExistence type="predicted"/>
<keyword evidence="3" id="KW-0489">Methyltransferase</keyword>
<evidence type="ECO:0000256" key="1">
    <source>
        <dbReference type="ARBA" id="ARBA00022723"/>
    </source>
</evidence>
<dbReference type="GO" id="GO:0008168">
    <property type="term" value="F:methyltransferase activity"/>
    <property type="evidence" value="ECO:0007669"/>
    <property type="project" value="UniProtKB-KW"/>
</dbReference>
<keyword evidence="3" id="KW-0808">Transferase</keyword>
<keyword evidence="1" id="KW-0479">Metal-binding</keyword>
<gene>
    <name evidence="3" type="ORF">DSY96_02315</name>
</gene>
<dbReference type="AlphaFoldDB" id="A0A432GTC5"/>
<dbReference type="EMBL" id="QNZK01000086">
    <property type="protein sequence ID" value="RTZ86754.1"/>
    <property type="molecule type" value="Genomic_DNA"/>
</dbReference>
<dbReference type="Gene3D" id="3.40.50.150">
    <property type="entry name" value="Vaccinia Virus protein VP39"/>
    <property type="match status" value="1"/>
</dbReference>
<dbReference type="GO" id="GO:0046872">
    <property type="term" value="F:metal ion binding"/>
    <property type="evidence" value="ECO:0007669"/>
    <property type="project" value="UniProtKB-KW"/>
</dbReference>
<evidence type="ECO:0000313" key="4">
    <source>
        <dbReference type="Proteomes" id="UP000287917"/>
    </source>
</evidence>
<protein>
    <submittedName>
        <fullName evidence="3">SAM-dependent methyltransferase</fullName>
    </submittedName>
</protein>
<accession>A0A432GTC5</accession>
<dbReference type="Gene3D" id="1.10.1200.270">
    <property type="entry name" value="Methyltransferase, alpha-helical capping domain"/>
    <property type="match status" value="1"/>
</dbReference>
<dbReference type="InterPro" id="IPR042086">
    <property type="entry name" value="MeTrfase_capping"/>
</dbReference>
<organism evidence="3 4">
    <name type="scientific">SAR324 cluster bacterium</name>
    <dbReference type="NCBI Taxonomy" id="2024889"/>
    <lineage>
        <taxon>Bacteria</taxon>
        <taxon>Deltaproteobacteria</taxon>
        <taxon>SAR324 cluster</taxon>
    </lineage>
</organism>
<dbReference type="GO" id="GO:0032259">
    <property type="term" value="P:methylation"/>
    <property type="evidence" value="ECO:0007669"/>
    <property type="project" value="UniProtKB-KW"/>
</dbReference>
<keyword evidence="2" id="KW-0460">Magnesium</keyword>
<dbReference type="PANTHER" id="PTHR31009">
    <property type="entry name" value="S-ADENOSYL-L-METHIONINE:CARBOXYL METHYLTRANSFERASE FAMILY PROTEIN"/>
    <property type="match status" value="1"/>
</dbReference>
<dbReference type="Proteomes" id="UP000287917">
    <property type="component" value="Unassembled WGS sequence"/>
</dbReference>
<comment type="caution">
    <text evidence="3">The sequence shown here is derived from an EMBL/GenBank/DDBJ whole genome shotgun (WGS) entry which is preliminary data.</text>
</comment>
<dbReference type="InterPro" id="IPR005299">
    <property type="entry name" value="MeTrfase_7"/>
</dbReference>
<evidence type="ECO:0000313" key="3">
    <source>
        <dbReference type="EMBL" id="RTZ86754.1"/>
    </source>
</evidence>